<dbReference type="Proteomes" id="UP000703269">
    <property type="component" value="Unassembled WGS sequence"/>
</dbReference>
<evidence type="ECO:0000256" key="2">
    <source>
        <dbReference type="ARBA" id="ARBA00005179"/>
    </source>
</evidence>
<organism evidence="10 11">
    <name type="scientific">Phanerochaete sordida</name>
    <dbReference type="NCBI Taxonomy" id="48140"/>
    <lineage>
        <taxon>Eukaryota</taxon>
        <taxon>Fungi</taxon>
        <taxon>Dikarya</taxon>
        <taxon>Basidiomycota</taxon>
        <taxon>Agaricomycotina</taxon>
        <taxon>Agaricomycetes</taxon>
        <taxon>Polyporales</taxon>
        <taxon>Phanerochaetaceae</taxon>
        <taxon>Phanerochaete</taxon>
    </lineage>
</organism>
<feature type="transmembrane region" description="Helical" evidence="8">
    <location>
        <begin position="62"/>
        <end position="83"/>
    </location>
</feature>
<keyword evidence="7 8" id="KW-0472">Membrane</keyword>
<dbReference type="InterPro" id="IPR032805">
    <property type="entry name" value="Wax_synthase_dom"/>
</dbReference>
<keyword evidence="4 10" id="KW-0808">Transferase</keyword>
<evidence type="ECO:0000313" key="10">
    <source>
        <dbReference type="EMBL" id="GJE93178.1"/>
    </source>
</evidence>
<evidence type="ECO:0000256" key="6">
    <source>
        <dbReference type="ARBA" id="ARBA00022989"/>
    </source>
</evidence>
<reference evidence="10 11" key="1">
    <citation type="submission" date="2021-08" db="EMBL/GenBank/DDBJ databases">
        <title>Draft Genome Sequence of Phanerochaete sordida strain YK-624.</title>
        <authorList>
            <person name="Mori T."/>
            <person name="Dohra H."/>
            <person name="Suzuki T."/>
            <person name="Kawagishi H."/>
            <person name="Hirai H."/>
        </authorList>
    </citation>
    <scope>NUCLEOTIDE SEQUENCE [LARGE SCALE GENOMIC DNA]</scope>
    <source>
        <strain evidence="10 11">YK-624</strain>
    </source>
</reference>
<protein>
    <submittedName>
        <fullName evidence="10">Membrane bound O-acyl transferase family-domain-containing protein</fullName>
    </submittedName>
</protein>
<dbReference type="GO" id="GO:0008374">
    <property type="term" value="F:O-acyltransferase activity"/>
    <property type="evidence" value="ECO:0007669"/>
    <property type="project" value="InterPro"/>
</dbReference>
<evidence type="ECO:0000259" key="9">
    <source>
        <dbReference type="Pfam" id="PF13813"/>
    </source>
</evidence>
<comment type="caution">
    <text evidence="10">The sequence shown here is derived from an EMBL/GenBank/DDBJ whole genome shotgun (WGS) entry which is preliminary data.</text>
</comment>
<evidence type="ECO:0000256" key="7">
    <source>
        <dbReference type="ARBA" id="ARBA00023136"/>
    </source>
</evidence>
<evidence type="ECO:0000256" key="8">
    <source>
        <dbReference type="SAM" id="Phobius"/>
    </source>
</evidence>
<dbReference type="GO" id="GO:0006629">
    <property type="term" value="P:lipid metabolic process"/>
    <property type="evidence" value="ECO:0007669"/>
    <property type="project" value="InterPro"/>
</dbReference>
<evidence type="ECO:0000256" key="5">
    <source>
        <dbReference type="ARBA" id="ARBA00022692"/>
    </source>
</evidence>
<feature type="transmembrane region" description="Helical" evidence="8">
    <location>
        <begin position="334"/>
        <end position="356"/>
    </location>
</feature>
<evidence type="ECO:0000256" key="3">
    <source>
        <dbReference type="ARBA" id="ARBA00007282"/>
    </source>
</evidence>
<dbReference type="PANTHER" id="PTHR31595:SF57">
    <property type="entry name" value="OS04G0481900 PROTEIN"/>
    <property type="match status" value="1"/>
</dbReference>
<comment type="subcellular location">
    <subcellularLocation>
        <location evidence="1">Membrane</location>
        <topology evidence="1">Multi-pass membrane protein</topology>
    </subcellularLocation>
</comment>
<keyword evidence="11" id="KW-1185">Reference proteome</keyword>
<dbReference type="PANTHER" id="PTHR31595">
    <property type="entry name" value="LONG-CHAIN-ALCOHOL O-FATTY-ACYLTRANSFERASE 3-RELATED"/>
    <property type="match status" value="1"/>
</dbReference>
<keyword evidence="6 8" id="KW-1133">Transmembrane helix</keyword>
<comment type="pathway">
    <text evidence="2">Secondary metabolite biosynthesis.</text>
</comment>
<comment type="similarity">
    <text evidence="3">Belongs to the wax synthase family.</text>
</comment>
<dbReference type="EMBL" id="BPQB01000030">
    <property type="protein sequence ID" value="GJE93178.1"/>
    <property type="molecule type" value="Genomic_DNA"/>
</dbReference>
<keyword evidence="5 8" id="KW-0812">Transmembrane</keyword>
<dbReference type="InterPro" id="IPR044851">
    <property type="entry name" value="Wax_synthase"/>
</dbReference>
<dbReference type="GO" id="GO:0016020">
    <property type="term" value="C:membrane"/>
    <property type="evidence" value="ECO:0007669"/>
    <property type="project" value="UniProtKB-SubCell"/>
</dbReference>
<name>A0A9P3LFY4_9APHY</name>
<dbReference type="AlphaFoldDB" id="A0A9P3LFY4"/>
<evidence type="ECO:0000313" key="11">
    <source>
        <dbReference type="Proteomes" id="UP000703269"/>
    </source>
</evidence>
<evidence type="ECO:0000256" key="4">
    <source>
        <dbReference type="ARBA" id="ARBA00022679"/>
    </source>
</evidence>
<sequence>MEHVEPTAPRPPLPLAYNIVPQLALAYIIAVLPHFLWRLLAWAVLTVALLDALRYDVGTKSLNYLTGGAFCATSFHALVLLFLSDPAAEWQHETQSNVVAEMTLLPRVYNSACILVSLRGIGWNQEIHHVPPRPTHTRLGFVVCRALRTLWHVLLADIAQTYIDLNPIFSLPEHSFVSLRSQGTIWTMLSVVAYMTRAYCMLNIPYNFLAVVAVVLRVSEPKYWPVPFGRWKDAYTVRRFWGRVWHQQLRRVSSGIGRYVARALGCVPGTWLSSHVQLFVGFTVSGLSHVPGDTMVDPKWTGSSFLFFPLQAMAITAEDFVIALGKRLGIRDTLWVRLAGYTWTLAWFTCSVPIFIDWAVQAGLARDRLTELSVVRPAVSSLISRYIERTEMM</sequence>
<evidence type="ECO:0000256" key="1">
    <source>
        <dbReference type="ARBA" id="ARBA00004141"/>
    </source>
</evidence>
<feature type="transmembrane region" description="Helical" evidence="8">
    <location>
        <begin position="24"/>
        <end position="50"/>
    </location>
</feature>
<dbReference type="Pfam" id="PF13813">
    <property type="entry name" value="MBOAT_2"/>
    <property type="match status" value="1"/>
</dbReference>
<feature type="transmembrane region" description="Helical" evidence="8">
    <location>
        <begin position="196"/>
        <end position="216"/>
    </location>
</feature>
<feature type="domain" description="Wax synthase" evidence="9">
    <location>
        <begin position="224"/>
        <end position="309"/>
    </location>
</feature>
<dbReference type="OrthoDB" id="1077582at2759"/>
<proteinExistence type="inferred from homology"/>
<accession>A0A9P3LFY4</accession>
<gene>
    <name evidence="10" type="ORF">PsYK624_093370</name>
</gene>